<accession>A0A829QBZ3</accession>
<evidence type="ECO:0000313" key="2">
    <source>
        <dbReference type="Proteomes" id="UP000021210"/>
    </source>
</evidence>
<name>A0A829QBZ3_9MYCO</name>
<dbReference type="Proteomes" id="UP000021210">
    <property type="component" value="Unassembled WGS sequence"/>
</dbReference>
<organism evidence="1 2">
    <name type="scientific">Mycobacteroides abscessus 1948</name>
    <dbReference type="NCBI Taxonomy" id="1299323"/>
    <lineage>
        <taxon>Bacteria</taxon>
        <taxon>Bacillati</taxon>
        <taxon>Actinomycetota</taxon>
        <taxon>Actinomycetes</taxon>
        <taxon>Mycobacteriales</taxon>
        <taxon>Mycobacteriaceae</taxon>
        <taxon>Mycobacteroides</taxon>
        <taxon>Mycobacteroides abscessus</taxon>
    </lineage>
</organism>
<dbReference type="EMBL" id="JAOH01000002">
    <property type="protein sequence ID" value="EUA60297.1"/>
    <property type="molecule type" value="Genomic_DNA"/>
</dbReference>
<sequence length="88" mass="9834">MAKFRLNRKAQSELTKEIVEKVCVPMMQRVADACNQEAGLEDGFRVSVEGDDPLDKRDYRATAIAATAEAIRYDHKHDALLHNFGEAG</sequence>
<protein>
    <submittedName>
        <fullName evidence="1">Uncharacterized protein</fullName>
    </submittedName>
</protein>
<reference evidence="1 2" key="1">
    <citation type="submission" date="2013-12" db="EMBL/GenBank/DDBJ databases">
        <authorList>
            <person name="Zelazny A."/>
            <person name="Olivier K."/>
            <person name="Holland S."/>
            <person name="Lenaerts A."/>
            <person name="Ordway D."/>
            <person name="DeGroote M.A."/>
            <person name="Parker T."/>
            <person name="Sizemore C."/>
            <person name="Tallon L.J."/>
            <person name="Sadzewicz L.K."/>
            <person name="Sengamalay N."/>
            <person name="Fraser C.M."/>
            <person name="Hine E."/>
            <person name="Shefchek K.A."/>
            <person name="Das S.P."/>
            <person name="Tettelin H."/>
        </authorList>
    </citation>
    <scope>NUCLEOTIDE SEQUENCE [LARGE SCALE GENOMIC DNA]</scope>
    <source>
        <strain evidence="1 2">1948</strain>
    </source>
</reference>
<dbReference type="AlphaFoldDB" id="A0A829QBZ3"/>
<comment type="caution">
    <text evidence="1">The sequence shown here is derived from an EMBL/GenBank/DDBJ whole genome shotgun (WGS) entry which is preliminary data.</text>
</comment>
<evidence type="ECO:0000313" key="1">
    <source>
        <dbReference type="EMBL" id="EUA60297.1"/>
    </source>
</evidence>
<proteinExistence type="predicted"/>
<gene>
    <name evidence="1" type="ORF">I542_0428</name>
</gene>